<sequence length="803" mass="90805">MRLFIMLAAVSIETTTSLREFECGEHGRFEYCIDGFLGCVVGCHCHPGFYFDTLSKICEHSSKLITEARRMNSERSEVATTPEVFLMTTAKSTCPPATNATYPRNPEDLGDWLYNQFFKTIEESVVRNVNHTDEELTRRVAVKTIGKNTPLKKRNKKKKLGKTKKKLRAGKSNVNKAAKMHKLKKDKKRITDNDSIFKTEEILSEDDTSGSDSSGGSSSGSGSESDEQKKSSAKKKCDHKQDTNDFKKIVIIKKKPKNLPNFVFLPNMDTPFYPPLSLAMPPAVPMYPMVPVPPYCSEPICEPENQTSTTAATTTSSGAQDYLRTIRHPDLDMPPPALTTEPPDHIPSVTTGATAQTTPDVAVGRMLSYAKKNNTMNGNSNILLNKKADKMIRNLMQKLKRKKKLRTADHSNMGLQQIIPEVRVPKYSEESVRQSVSFKRRDPASRLKYLSELIHRGKDRAGASTLKPMQTRRLGNPKVYPGPTVDYDYQDAVINEADPDNQFYNHLGREIASVIQGFDDTDYQDSPIFDENMASGRIDPGKSGRSSRHLPARAYTDTPARDDKENLFDIENEVQHVADKLSPLDLVELENVIKEMRSKSVDVNQNKTNDATPKTPKQDLNSDIPLSMQTRRNNLQTKNDSVLVFSKQVSKHTNFKLELRPQDAQALKMQLSRGRDFNFNDQKQNAKLSPTDTLRSYKTLRSAQPIMSFYQSRHERLFPSNNNFTPLDKPSENYRNSLTSAITPRPATYGDLQKAAYRYPNNKPLKGNRAYVYSSDDLNYKPKLARGPTYYNHELSMFDLFDD</sequence>
<organism evidence="1 2">
    <name type="scientific">Plutella xylostella</name>
    <name type="common">Diamondback moth</name>
    <name type="synonym">Plutella maculipennis</name>
    <dbReference type="NCBI Taxonomy" id="51655"/>
    <lineage>
        <taxon>Eukaryota</taxon>
        <taxon>Metazoa</taxon>
        <taxon>Ecdysozoa</taxon>
        <taxon>Arthropoda</taxon>
        <taxon>Hexapoda</taxon>
        <taxon>Insecta</taxon>
        <taxon>Pterygota</taxon>
        <taxon>Neoptera</taxon>
        <taxon>Endopterygota</taxon>
        <taxon>Lepidoptera</taxon>
        <taxon>Glossata</taxon>
        <taxon>Ditrysia</taxon>
        <taxon>Yponomeutoidea</taxon>
        <taxon>Plutellidae</taxon>
        <taxon>Plutella</taxon>
    </lineage>
</organism>
<evidence type="ECO:0000313" key="2">
    <source>
        <dbReference type="Proteomes" id="UP000653454"/>
    </source>
</evidence>
<gene>
    <name evidence="1" type="ORF">PLXY2_LOCUS4683</name>
</gene>
<dbReference type="AlphaFoldDB" id="A0A8S4E8T7"/>
<reference evidence="1" key="1">
    <citation type="submission" date="2020-11" db="EMBL/GenBank/DDBJ databases">
        <authorList>
            <person name="Whiteford S."/>
        </authorList>
    </citation>
    <scope>NUCLEOTIDE SEQUENCE</scope>
</reference>
<proteinExistence type="predicted"/>
<evidence type="ECO:0000313" key="1">
    <source>
        <dbReference type="EMBL" id="CAG9111931.1"/>
    </source>
</evidence>
<dbReference type="EMBL" id="CAJHNJ030000013">
    <property type="protein sequence ID" value="CAG9111931.1"/>
    <property type="molecule type" value="Genomic_DNA"/>
</dbReference>
<protein>
    <submittedName>
        <fullName evidence="1">(diamondback moth) hypothetical protein</fullName>
    </submittedName>
</protein>
<name>A0A8S4E8T7_PLUXY</name>
<dbReference type="Proteomes" id="UP000653454">
    <property type="component" value="Unassembled WGS sequence"/>
</dbReference>
<comment type="caution">
    <text evidence="1">The sequence shown here is derived from an EMBL/GenBank/DDBJ whole genome shotgun (WGS) entry which is preliminary data.</text>
</comment>
<keyword evidence="2" id="KW-1185">Reference proteome</keyword>
<accession>A0A8S4E8T7</accession>